<feature type="domain" description="HTH arsR-type" evidence="4">
    <location>
        <begin position="253"/>
        <end position="326"/>
    </location>
</feature>
<dbReference type="InterPro" id="IPR051011">
    <property type="entry name" value="Metal_resp_trans_reg"/>
</dbReference>
<keyword evidence="3" id="KW-0804">Transcription</keyword>
<keyword evidence="2" id="KW-0238">DNA-binding</keyword>
<sequence length="338" mass="37189">MLRIHFTPLDLQNIRVARRPDPLWELVCAACRLVTNQGPLEFGAWRRGVLERTVRDLEARRALRLLGTLVPPVGYIPDFLTPSVPDEGLPAALAQVRATPRRRLQRELGILAGTRRLPAWTTALGRPGDRGMGSLVRALEISSKALLEPRWGQVRRAVQDEVDLRARTLLDGGVRALLESLPFARWHPPVLEVDYPVDRDLQLEGRGLLLLPSYFCWRRPTALADPTLGPVLVHPVAVRPLETMAAEGGGLERLLGRTRATVLVQVARGRTRTTSEVAQAVGIALPSASYQLAVLRDGGLVASHREGQFVRHSVTSVGHRLLGADTGRRTETDPAYGP</sequence>
<protein>
    <submittedName>
        <fullName evidence="5">Helix-turn-helix domain-containing protein</fullName>
    </submittedName>
</protein>
<accession>A0ABV1TBJ4</accession>
<dbReference type="InterPro" id="IPR036390">
    <property type="entry name" value="WH_DNA-bd_sf"/>
</dbReference>
<dbReference type="Proteomes" id="UP001490365">
    <property type="component" value="Unassembled WGS sequence"/>
</dbReference>
<comment type="caution">
    <text evidence="5">The sequence shown here is derived from an EMBL/GenBank/DDBJ whole genome shotgun (WGS) entry which is preliminary data.</text>
</comment>
<dbReference type="PANTHER" id="PTHR43132:SF8">
    <property type="entry name" value="HTH-TYPE TRANSCRIPTIONAL REGULATOR KMTR"/>
    <property type="match status" value="1"/>
</dbReference>
<dbReference type="EMBL" id="JBEOZM010000003">
    <property type="protein sequence ID" value="MER6267392.1"/>
    <property type="molecule type" value="Genomic_DNA"/>
</dbReference>
<keyword evidence="6" id="KW-1185">Reference proteome</keyword>
<dbReference type="InterPro" id="IPR001845">
    <property type="entry name" value="HTH_ArsR_DNA-bd_dom"/>
</dbReference>
<dbReference type="PANTHER" id="PTHR43132">
    <property type="entry name" value="ARSENICAL RESISTANCE OPERON REPRESSOR ARSR-RELATED"/>
    <property type="match status" value="1"/>
</dbReference>
<dbReference type="InterPro" id="IPR036388">
    <property type="entry name" value="WH-like_DNA-bd_sf"/>
</dbReference>
<evidence type="ECO:0000256" key="2">
    <source>
        <dbReference type="ARBA" id="ARBA00023125"/>
    </source>
</evidence>
<gene>
    <name evidence="5" type="ORF">ABT211_08845</name>
</gene>
<keyword evidence="1" id="KW-0805">Transcription regulation</keyword>
<organism evidence="5 6">
    <name type="scientific">Streptomyces sp. 900105755</name>
    <dbReference type="NCBI Taxonomy" id="3154389"/>
    <lineage>
        <taxon>Bacteria</taxon>
        <taxon>Bacillati</taxon>
        <taxon>Actinomycetota</taxon>
        <taxon>Actinomycetes</taxon>
        <taxon>Kitasatosporales</taxon>
        <taxon>Streptomycetaceae</taxon>
        <taxon>Streptomyces</taxon>
    </lineage>
</organism>
<dbReference type="RefSeq" id="WP_351956048.1">
    <property type="nucleotide sequence ID" value="NZ_JBEOZM010000003.1"/>
</dbReference>
<proteinExistence type="predicted"/>
<reference evidence="5 6" key="1">
    <citation type="submission" date="2024-06" db="EMBL/GenBank/DDBJ databases">
        <title>The Natural Products Discovery Center: Release of the First 8490 Sequenced Strains for Exploring Actinobacteria Biosynthetic Diversity.</title>
        <authorList>
            <person name="Kalkreuter E."/>
            <person name="Kautsar S.A."/>
            <person name="Yang D."/>
            <person name="Bader C.D."/>
            <person name="Teijaro C.N."/>
            <person name="Fluegel L."/>
            <person name="Davis C.M."/>
            <person name="Simpson J.R."/>
            <person name="Lauterbach L."/>
            <person name="Steele A.D."/>
            <person name="Gui C."/>
            <person name="Meng S."/>
            <person name="Li G."/>
            <person name="Viehrig K."/>
            <person name="Ye F."/>
            <person name="Su P."/>
            <person name="Kiefer A.F."/>
            <person name="Nichols A."/>
            <person name="Cepeda A.J."/>
            <person name="Yan W."/>
            <person name="Fan B."/>
            <person name="Jiang Y."/>
            <person name="Adhikari A."/>
            <person name="Zheng C.-J."/>
            <person name="Schuster L."/>
            <person name="Cowan T.M."/>
            <person name="Smanski M.J."/>
            <person name="Chevrette M.G."/>
            <person name="De Carvalho L.P.S."/>
            <person name="Shen B."/>
        </authorList>
    </citation>
    <scope>NUCLEOTIDE SEQUENCE [LARGE SCALE GENOMIC DNA]</scope>
    <source>
        <strain evidence="5 6">NPDC001694</strain>
    </source>
</reference>
<evidence type="ECO:0000259" key="4">
    <source>
        <dbReference type="SMART" id="SM00418"/>
    </source>
</evidence>
<name>A0ABV1TBJ4_9ACTN</name>
<evidence type="ECO:0000256" key="3">
    <source>
        <dbReference type="ARBA" id="ARBA00023163"/>
    </source>
</evidence>
<evidence type="ECO:0000313" key="5">
    <source>
        <dbReference type="EMBL" id="MER6267392.1"/>
    </source>
</evidence>
<dbReference type="SUPFAM" id="SSF46785">
    <property type="entry name" value="Winged helix' DNA-binding domain"/>
    <property type="match status" value="1"/>
</dbReference>
<evidence type="ECO:0000256" key="1">
    <source>
        <dbReference type="ARBA" id="ARBA00023015"/>
    </source>
</evidence>
<dbReference type="InterPro" id="IPR011991">
    <property type="entry name" value="ArsR-like_HTH"/>
</dbReference>
<dbReference type="Gene3D" id="1.10.10.10">
    <property type="entry name" value="Winged helix-like DNA-binding domain superfamily/Winged helix DNA-binding domain"/>
    <property type="match status" value="1"/>
</dbReference>
<evidence type="ECO:0000313" key="6">
    <source>
        <dbReference type="Proteomes" id="UP001490365"/>
    </source>
</evidence>
<dbReference type="CDD" id="cd00090">
    <property type="entry name" value="HTH_ARSR"/>
    <property type="match status" value="1"/>
</dbReference>
<dbReference type="Pfam" id="PF12840">
    <property type="entry name" value="HTH_20"/>
    <property type="match status" value="1"/>
</dbReference>
<dbReference type="SMART" id="SM00418">
    <property type="entry name" value="HTH_ARSR"/>
    <property type="match status" value="1"/>
</dbReference>